<gene>
    <name evidence="2" type="ORF">GCM10010334_80030</name>
</gene>
<dbReference type="Gene3D" id="3.10.180.10">
    <property type="entry name" value="2,3-Dihydroxybiphenyl 1,2-Dioxygenase, domain 1"/>
    <property type="match status" value="1"/>
</dbReference>
<reference evidence="2" key="1">
    <citation type="journal article" date="2014" name="Int. J. Syst. Evol. Microbiol.">
        <title>Complete genome sequence of Corynebacterium casei LMG S-19264T (=DSM 44701T), isolated from a smear-ripened cheese.</title>
        <authorList>
            <consortium name="US DOE Joint Genome Institute (JGI-PGF)"/>
            <person name="Walter F."/>
            <person name="Albersmeier A."/>
            <person name="Kalinowski J."/>
            <person name="Ruckert C."/>
        </authorList>
    </citation>
    <scope>NUCLEOTIDE SEQUENCE</scope>
    <source>
        <strain evidence="2">JCM 4637</strain>
    </source>
</reference>
<evidence type="ECO:0000313" key="3">
    <source>
        <dbReference type="Proteomes" id="UP000638353"/>
    </source>
</evidence>
<evidence type="ECO:0000313" key="2">
    <source>
        <dbReference type="EMBL" id="GHD17849.1"/>
    </source>
</evidence>
<accession>A0A918X874</accession>
<reference evidence="2" key="2">
    <citation type="submission" date="2020-09" db="EMBL/GenBank/DDBJ databases">
        <authorList>
            <person name="Sun Q."/>
            <person name="Ohkuma M."/>
        </authorList>
    </citation>
    <scope>NUCLEOTIDE SEQUENCE</scope>
    <source>
        <strain evidence="2">JCM 4637</strain>
    </source>
</reference>
<dbReference type="PANTHER" id="PTHR35908">
    <property type="entry name" value="HYPOTHETICAL FUSION PROTEIN"/>
    <property type="match status" value="1"/>
</dbReference>
<dbReference type="AlphaFoldDB" id="A0A918X874"/>
<sequence length="119" mass="12890">MGTAHNGRMPLTAKMITIDCAEPRVLADWWAAALAAEVSVDFGDFVMVAADPLALGFQRVPEEKRVKNRVHVDFSSASRGDEVDRLVCMGATVVSEHTVPGLSWTTLRDPEGNEFCVSG</sequence>
<organism evidence="2 3">
    <name type="scientific">Streptomyces finlayi</name>
    <dbReference type="NCBI Taxonomy" id="67296"/>
    <lineage>
        <taxon>Bacteria</taxon>
        <taxon>Bacillati</taxon>
        <taxon>Actinomycetota</taxon>
        <taxon>Actinomycetes</taxon>
        <taxon>Kitasatosporales</taxon>
        <taxon>Streptomycetaceae</taxon>
        <taxon>Streptomyces</taxon>
    </lineage>
</organism>
<dbReference type="Pfam" id="PF18029">
    <property type="entry name" value="Glyoxalase_6"/>
    <property type="match status" value="1"/>
</dbReference>
<dbReference type="EMBL" id="BMVC01000028">
    <property type="protein sequence ID" value="GHD17849.1"/>
    <property type="molecule type" value="Genomic_DNA"/>
</dbReference>
<name>A0A918X874_9ACTN</name>
<protein>
    <submittedName>
        <fullName evidence="2">Glyoxalase</fullName>
    </submittedName>
</protein>
<feature type="domain" description="Glyoxalase-like" evidence="1">
    <location>
        <begin position="15"/>
        <end position="117"/>
    </location>
</feature>
<dbReference type="PANTHER" id="PTHR35908:SF1">
    <property type="entry name" value="CONSERVED PROTEIN"/>
    <property type="match status" value="1"/>
</dbReference>
<proteinExistence type="predicted"/>
<comment type="caution">
    <text evidence="2">The sequence shown here is derived from an EMBL/GenBank/DDBJ whole genome shotgun (WGS) entry which is preliminary data.</text>
</comment>
<dbReference type="InterPro" id="IPR041581">
    <property type="entry name" value="Glyoxalase_6"/>
</dbReference>
<evidence type="ECO:0000259" key="1">
    <source>
        <dbReference type="Pfam" id="PF18029"/>
    </source>
</evidence>
<dbReference type="Proteomes" id="UP000638353">
    <property type="component" value="Unassembled WGS sequence"/>
</dbReference>
<dbReference type="SUPFAM" id="SSF54593">
    <property type="entry name" value="Glyoxalase/Bleomycin resistance protein/Dihydroxybiphenyl dioxygenase"/>
    <property type="match status" value="1"/>
</dbReference>
<dbReference type="InterPro" id="IPR029068">
    <property type="entry name" value="Glyas_Bleomycin-R_OHBP_Dase"/>
</dbReference>